<evidence type="ECO:0000313" key="2">
    <source>
        <dbReference type="EMBL" id="GGJ06599.1"/>
    </source>
</evidence>
<feature type="region of interest" description="Disordered" evidence="1">
    <location>
        <begin position="30"/>
        <end position="69"/>
    </location>
</feature>
<organism evidence="2 3">
    <name type="scientific">Alicyclobacillus cellulosilyticus</name>
    <dbReference type="NCBI Taxonomy" id="1003997"/>
    <lineage>
        <taxon>Bacteria</taxon>
        <taxon>Bacillati</taxon>
        <taxon>Bacillota</taxon>
        <taxon>Bacilli</taxon>
        <taxon>Bacillales</taxon>
        <taxon>Alicyclobacillaceae</taxon>
        <taxon>Alicyclobacillus</taxon>
    </lineage>
</organism>
<keyword evidence="3" id="KW-1185">Reference proteome</keyword>
<proteinExistence type="predicted"/>
<reference evidence="2" key="2">
    <citation type="submission" date="2020-09" db="EMBL/GenBank/DDBJ databases">
        <authorList>
            <person name="Sun Q."/>
            <person name="Ohkuma M."/>
        </authorList>
    </citation>
    <scope>NUCLEOTIDE SEQUENCE</scope>
    <source>
        <strain evidence="2">JCM 18487</strain>
    </source>
</reference>
<dbReference type="AlphaFoldDB" id="A0A917KAL4"/>
<evidence type="ECO:0000256" key="1">
    <source>
        <dbReference type="SAM" id="MobiDB-lite"/>
    </source>
</evidence>
<evidence type="ECO:0000313" key="3">
    <source>
        <dbReference type="Proteomes" id="UP000637695"/>
    </source>
</evidence>
<protein>
    <submittedName>
        <fullName evidence="2">Uncharacterized protein</fullName>
    </submittedName>
</protein>
<dbReference type="Proteomes" id="UP000637695">
    <property type="component" value="Unassembled WGS sequence"/>
</dbReference>
<comment type="caution">
    <text evidence="2">The sequence shown here is derived from an EMBL/GenBank/DDBJ whole genome shotgun (WGS) entry which is preliminary data.</text>
</comment>
<name>A0A917KAL4_9BACL</name>
<accession>A0A917KAL4</accession>
<reference evidence="2" key="1">
    <citation type="journal article" date="2014" name="Int. J. Syst. Evol. Microbiol.">
        <title>Complete genome sequence of Corynebacterium casei LMG S-19264T (=DSM 44701T), isolated from a smear-ripened cheese.</title>
        <authorList>
            <consortium name="US DOE Joint Genome Institute (JGI-PGF)"/>
            <person name="Walter F."/>
            <person name="Albersmeier A."/>
            <person name="Kalinowski J."/>
            <person name="Ruckert C."/>
        </authorList>
    </citation>
    <scope>NUCLEOTIDE SEQUENCE</scope>
    <source>
        <strain evidence="2">JCM 18487</strain>
    </source>
</reference>
<dbReference type="EMBL" id="BMOY01000020">
    <property type="protein sequence ID" value="GGJ06599.1"/>
    <property type="molecule type" value="Genomic_DNA"/>
</dbReference>
<sequence>MLIALAALWFVLLGALVWVNVRLIRGASGRQVGPAGEEGAHHVPGRDAGGLAQADRPPARPPQGGERDTAAADLRAGTLAVTNSGSQAAHASALRAEPVEVVEGKRSGAKVFARGGAPYVLHDVSVPAFAEETWRRCFAALCSEPAVVGWVAFAGETVGAADREYDDDFLDVLRQYRRSAGKLRKEVGLSDAAETTIVGEEGQVYIWTGLDDIWMVLFVERQADARQLAARALQSVSEVISRPGLT</sequence>
<dbReference type="RefSeq" id="WP_188882119.1">
    <property type="nucleotide sequence ID" value="NZ_BMOY01000020.1"/>
</dbReference>
<gene>
    <name evidence="2" type="ORF">GCM10010885_14660</name>
</gene>